<evidence type="ECO:0000313" key="10">
    <source>
        <dbReference type="EMBL" id="CAI8025631.1"/>
    </source>
</evidence>
<dbReference type="Pfam" id="PF03720">
    <property type="entry name" value="UDPG_MGDP_dh_C"/>
    <property type="match status" value="1"/>
</dbReference>
<evidence type="ECO:0000256" key="6">
    <source>
        <dbReference type="ARBA" id="ARBA00023027"/>
    </source>
</evidence>
<feature type="domain" description="UDP-glucose/GDP-mannose dehydrogenase C-terminal" evidence="9">
    <location>
        <begin position="540"/>
        <end position="648"/>
    </location>
</feature>
<dbReference type="PANTHER" id="PTHR43750:SF3">
    <property type="entry name" value="UDP-GLUCOSE 6-DEHYDROGENASE TUAD"/>
    <property type="match status" value="1"/>
</dbReference>
<comment type="similarity">
    <text evidence="2">Belongs to the UDP-glucose/GDP-mannose dehydrogenase family.</text>
</comment>
<evidence type="ECO:0000259" key="9">
    <source>
        <dbReference type="SMART" id="SM00984"/>
    </source>
</evidence>
<feature type="compositionally biased region" description="Basic and acidic residues" evidence="8">
    <location>
        <begin position="143"/>
        <end position="160"/>
    </location>
</feature>
<dbReference type="SUPFAM" id="SSF52413">
    <property type="entry name" value="UDP-glucose/GDP-mannose dehydrogenase C-terminal domain"/>
    <property type="match status" value="1"/>
</dbReference>
<dbReference type="PANTHER" id="PTHR43750">
    <property type="entry name" value="UDP-GLUCOSE 6-DEHYDROGENASE TUAD"/>
    <property type="match status" value="1"/>
</dbReference>
<organism evidence="10 11">
    <name type="scientific">Geodia barretti</name>
    <name type="common">Barrett's horny sponge</name>
    <dbReference type="NCBI Taxonomy" id="519541"/>
    <lineage>
        <taxon>Eukaryota</taxon>
        <taxon>Metazoa</taxon>
        <taxon>Porifera</taxon>
        <taxon>Demospongiae</taxon>
        <taxon>Heteroscleromorpha</taxon>
        <taxon>Tetractinellida</taxon>
        <taxon>Astrophorina</taxon>
        <taxon>Geodiidae</taxon>
        <taxon>Geodia</taxon>
    </lineage>
</organism>
<evidence type="ECO:0000313" key="11">
    <source>
        <dbReference type="Proteomes" id="UP001174909"/>
    </source>
</evidence>
<dbReference type="InterPro" id="IPR036291">
    <property type="entry name" value="NAD(P)-bd_dom_sf"/>
</dbReference>
<dbReference type="NCBIfam" id="TIGR03026">
    <property type="entry name" value="NDP-sugDHase"/>
    <property type="match status" value="1"/>
</dbReference>
<keyword evidence="5" id="KW-0560">Oxidoreductase</keyword>
<evidence type="ECO:0000256" key="5">
    <source>
        <dbReference type="ARBA" id="ARBA00023002"/>
    </source>
</evidence>
<dbReference type="EC" id="1.1.1.22" evidence="3"/>
<gene>
    <name evidence="10" type="ORF">GBAR_LOCUS14779</name>
</gene>
<dbReference type="Proteomes" id="UP001174909">
    <property type="component" value="Unassembled WGS sequence"/>
</dbReference>
<dbReference type="Pfam" id="PF00984">
    <property type="entry name" value="UDPG_MGDP_dh"/>
    <property type="match status" value="1"/>
</dbReference>
<dbReference type="SUPFAM" id="SSF48179">
    <property type="entry name" value="6-phosphogluconate dehydrogenase C-terminal domain-like"/>
    <property type="match status" value="1"/>
</dbReference>
<dbReference type="InterPro" id="IPR001732">
    <property type="entry name" value="UDP-Glc/GDP-Man_DH_N"/>
</dbReference>
<dbReference type="InterPro" id="IPR036220">
    <property type="entry name" value="UDP-Glc/GDP-Man_DH_C_sf"/>
</dbReference>
<dbReference type="GO" id="GO:0051287">
    <property type="term" value="F:NAD binding"/>
    <property type="evidence" value="ECO:0007669"/>
    <property type="project" value="InterPro"/>
</dbReference>
<comment type="catalytic activity">
    <reaction evidence="7">
        <text>UDP-alpha-D-glucose + 2 NAD(+) + H2O = UDP-alpha-D-glucuronate + 2 NADH + 3 H(+)</text>
        <dbReference type="Rhea" id="RHEA:23596"/>
        <dbReference type="ChEBI" id="CHEBI:15377"/>
        <dbReference type="ChEBI" id="CHEBI:15378"/>
        <dbReference type="ChEBI" id="CHEBI:57540"/>
        <dbReference type="ChEBI" id="CHEBI:57945"/>
        <dbReference type="ChEBI" id="CHEBI:58052"/>
        <dbReference type="ChEBI" id="CHEBI:58885"/>
        <dbReference type="EC" id="1.1.1.22"/>
    </reaction>
</comment>
<evidence type="ECO:0000256" key="7">
    <source>
        <dbReference type="ARBA" id="ARBA00047473"/>
    </source>
</evidence>
<protein>
    <recommendedName>
        <fullName evidence="4">UDP-glucose 6-dehydrogenase</fullName>
        <ecNumber evidence="3">1.1.1.22</ecNumber>
    </recommendedName>
</protein>
<dbReference type="GO" id="GO:0000271">
    <property type="term" value="P:polysaccharide biosynthetic process"/>
    <property type="evidence" value="ECO:0007669"/>
    <property type="project" value="InterPro"/>
</dbReference>
<evidence type="ECO:0000256" key="3">
    <source>
        <dbReference type="ARBA" id="ARBA00012954"/>
    </source>
</evidence>
<dbReference type="InterPro" id="IPR008927">
    <property type="entry name" value="6-PGluconate_DH-like_C_sf"/>
</dbReference>
<dbReference type="PIRSF" id="PIRSF500134">
    <property type="entry name" value="UDPglc_DH_bac"/>
    <property type="match status" value="1"/>
</dbReference>
<dbReference type="SUPFAM" id="SSF51735">
    <property type="entry name" value="NAD(P)-binding Rossmann-fold domains"/>
    <property type="match status" value="1"/>
</dbReference>
<proteinExistence type="inferred from homology"/>
<evidence type="ECO:0000256" key="1">
    <source>
        <dbReference type="ARBA" id="ARBA00004701"/>
    </source>
</evidence>
<dbReference type="AlphaFoldDB" id="A0AA35WQP6"/>
<keyword evidence="11" id="KW-1185">Reference proteome</keyword>
<dbReference type="InterPro" id="IPR017476">
    <property type="entry name" value="UDP-Glc/GDP-Man"/>
</dbReference>
<evidence type="ECO:0000256" key="8">
    <source>
        <dbReference type="SAM" id="MobiDB-lite"/>
    </source>
</evidence>
<dbReference type="GO" id="GO:0016628">
    <property type="term" value="F:oxidoreductase activity, acting on the CH-CH group of donors, NAD or NADP as acceptor"/>
    <property type="evidence" value="ECO:0007669"/>
    <property type="project" value="InterPro"/>
</dbReference>
<dbReference type="InterPro" id="IPR028357">
    <property type="entry name" value="UDPglc_DH_bac"/>
</dbReference>
<keyword evidence="6" id="KW-0520">NAD</keyword>
<comment type="pathway">
    <text evidence="1">Nucleotide-sugar biosynthesis; UDP-alpha-D-glucuronate biosynthesis; UDP-alpha-D-glucuronate from UDP-alpha-D-glucose: step 1/1.</text>
</comment>
<dbReference type="Gene3D" id="3.40.50.720">
    <property type="entry name" value="NAD(P)-binding Rossmann-like Domain"/>
    <property type="match status" value="2"/>
</dbReference>
<sequence>MLQPLLLLQNMEKSLKRGLDFRLAYDCLADSNGLVRLELLLSHWPAVTVTSGACENFWRQKASPEGFLDWQSFSGGLQAALQPKYDRSHKSEQSRLAPVRRPVAQVTSGEIERFLSSCCSSGLVKALEKAGRDIHRWQVSIHKQDSHREVASKEKIEQRRKEGRKNSRQHSTGLSAAREKEELLRGAEVLQNTQRWFQSRLAFLSAEQKQRTAEKLGPEEVLAEMDAGEEESPVLHHLKQINNHLSSLALTINSLLPLTSSQKTNSLRGPSAVVEYPSLRVQPPMRGPTRTGTGYVGLTTAVVLSYLNHDVAAVDKDESKLTLLHEGKSPIHEPGIQNLLEDVQHTIRFTPSAAEVVPEAELILIAVGTPPKKNDRIVVGANSDEAVDTLRRLYQPILEQTFDPPSEFPRPSAYHLPPMMTTDPNSAEMIKYAANTFLALKISFINEIAGLCEEVDADVTEVARGIGLDGRIGNRFLRAGLGWGGSCYPKDTAALLGVAAQSGYEMPITEAARTVNFRQRERIIEKLRGMLRTLEGKTVGILGLAFKPNTDDIREAPALDIIQELLAQGATVRAHDPIAIPNARHALSENDKTENRLHFTEDVYELSYDADALVLVTEWDLYHKLELRRLAKQMKTPILIDGRNVYSPEEARAAGFHYIGSAERRPN</sequence>
<dbReference type="Pfam" id="PF03721">
    <property type="entry name" value="UDPG_MGDP_dh_N"/>
    <property type="match status" value="1"/>
</dbReference>
<name>A0AA35WQP6_GEOBA</name>
<dbReference type="SMART" id="SM00984">
    <property type="entry name" value="UDPG_MGDP_dh_C"/>
    <property type="match status" value="1"/>
</dbReference>
<comment type="caution">
    <text evidence="10">The sequence shown here is derived from an EMBL/GenBank/DDBJ whole genome shotgun (WGS) entry which is preliminary data.</text>
</comment>
<dbReference type="Gene3D" id="1.20.5.100">
    <property type="entry name" value="Cytochrome c1, transmembrane anchor, C-terminal"/>
    <property type="match status" value="1"/>
</dbReference>
<evidence type="ECO:0000256" key="4">
    <source>
        <dbReference type="ARBA" id="ARBA00015132"/>
    </source>
</evidence>
<evidence type="ECO:0000256" key="2">
    <source>
        <dbReference type="ARBA" id="ARBA00006601"/>
    </source>
</evidence>
<dbReference type="InterPro" id="IPR014027">
    <property type="entry name" value="UDP-Glc/GDP-Man_DH_C"/>
</dbReference>
<dbReference type="EMBL" id="CASHTH010002169">
    <property type="protein sequence ID" value="CAI8025631.1"/>
    <property type="molecule type" value="Genomic_DNA"/>
</dbReference>
<dbReference type="InterPro" id="IPR014026">
    <property type="entry name" value="UDP-Glc/GDP-Man_DH_dimer"/>
</dbReference>
<accession>A0AA35WQP6</accession>
<dbReference type="PIRSF" id="PIRSF000124">
    <property type="entry name" value="UDPglc_GDPman_dh"/>
    <property type="match status" value="1"/>
</dbReference>
<dbReference type="GO" id="GO:0016616">
    <property type="term" value="F:oxidoreductase activity, acting on the CH-OH group of donors, NAD or NADP as acceptor"/>
    <property type="evidence" value="ECO:0007669"/>
    <property type="project" value="InterPro"/>
</dbReference>
<feature type="region of interest" description="Disordered" evidence="8">
    <location>
        <begin position="143"/>
        <end position="178"/>
    </location>
</feature>
<reference evidence="10" key="1">
    <citation type="submission" date="2023-03" db="EMBL/GenBank/DDBJ databases">
        <authorList>
            <person name="Steffen K."/>
            <person name="Cardenas P."/>
        </authorList>
    </citation>
    <scope>NUCLEOTIDE SEQUENCE</scope>
</reference>